<feature type="transmembrane region" description="Helical" evidence="6">
    <location>
        <begin position="53"/>
        <end position="75"/>
    </location>
</feature>
<evidence type="ECO:0000256" key="3">
    <source>
        <dbReference type="ARBA" id="ARBA00022692"/>
    </source>
</evidence>
<dbReference type="PANTHER" id="PTHR32196">
    <property type="entry name" value="ABC TRANSPORTER PERMEASE PROTEIN YPHD-RELATED-RELATED"/>
    <property type="match status" value="1"/>
</dbReference>
<feature type="transmembrane region" description="Helical" evidence="6">
    <location>
        <begin position="108"/>
        <end position="133"/>
    </location>
</feature>
<accession>A0ABT9BMA1</accession>
<dbReference type="PANTHER" id="PTHR32196:SF72">
    <property type="entry name" value="RIBOSE IMPORT PERMEASE PROTEIN RBSC"/>
    <property type="match status" value="1"/>
</dbReference>
<keyword evidence="3 6" id="KW-0812">Transmembrane</keyword>
<dbReference type="RefSeq" id="WP_305001965.1">
    <property type="nucleotide sequence ID" value="NZ_JAUQUB010000001.1"/>
</dbReference>
<feature type="transmembrane region" description="Helical" evidence="6">
    <location>
        <begin position="172"/>
        <end position="190"/>
    </location>
</feature>
<dbReference type="InterPro" id="IPR001851">
    <property type="entry name" value="ABC_transp_permease"/>
</dbReference>
<comment type="subcellular location">
    <subcellularLocation>
        <location evidence="1">Cell membrane</location>
        <topology evidence="1">Multi-pass membrane protein</topology>
    </subcellularLocation>
</comment>
<evidence type="ECO:0000256" key="2">
    <source>
        <dbReference type="ARBA" id="ARBA00022475"/>
    </source>
</evidence>
<dbReference type="Proteomes" id="UP001241072">
    <property type="component" value="Unassembled WGS sequence"/>
</dbReference>
<keyword evidence="8" id="KW-1185">Reference proteome</keyword>
<keyword evidence="2" id="KW-1003">Cell membrane</keyword>
<proteinExistence type="predicted"/>
<evidence type="ECO:0000256" key="6">
    <source>
        <dbReference type="SAM" id="Phobius"/>
    </source>
</evidence>
<feature type="transmembrane region" description="Helical" evidence="6">
    <location>
        <begin position="26"/>
        <end position="47"/>
    </location>
</feature>
<organism evidence="7 8">
    <name type="scientific">Antiquaquibacter soli</name>
    <dbReference type="NCBI Taxonomy" id="3064523"/>
    <lineage>
        <taxon>Bacteria</taxon>
        <taxon>Bacillati</taxon>
        <taxon>Actinomycetota</taxon>
        <taxon>Actinomycetes</taxon>
        <taxon>Micrococcales</taxon>
        <taxon>Microbacteriaceae</taxon>
        <taxon>Antiquaquibacter</taxon>
    </lineage>
</organism>
<gene>
    <name evidence="7" type="ORF">Q5716_04875</name>
</gene>
<protein>
    <submittedName>
        <fullName evidence="7">ABC transporter permease</fullName>
    </submittedName>
</protein>
<reference evidence="7 8" key="1">
    <citation type="submission" date="2023-07" db="EMBL/GenBank/DDBJ databases">
        <title>Protaetiibacter sp. nov WY-16 isolated from soil.</title>
        <authorList>
            <person name="Liu B."/>
            <person name="Wan Y."/>
        </authorList>
    </citation>
    <scope>NUCLEOTIDE SEQUENCE [LARGE SCALE GENOMIC DNA]</scope>
    <source>
        <strain evidence="7 8">WY-16</strain>
    </source>
</reference>
<comment type="caution">
    <text evidence="7">The sequence shown here is derived from an EMBL/GenBank/DDBJ whole genome shotgun (WGS) entry which is preliminary data.</text>
</comment>
<evidence type="ECO:0000313" key="7">
    <source>
        <dbReference type="EMBL" id="MDO7881557.1"/>
    </source>
</evidence>
<feature type="transmembrane region" description="Helical" evidence="6">
    <location>
        <begin position="220"/>
        <end position="243"/>
    </location>
</feature>
<evidence type="ECO:0000256" key="1">
    <source>
        <dbReference type="ARBA" id="ARBA00004651"/>
    </source>
</evidence>
<evidence type="ECO:0000256" key="5">
    <source>
        <dbReference type="ARBA" id="ARBA00023136"/>
    </source>
</evidence>
<dbReference type="Pfam" id="PF02653">
    <property type="entry name" value="BPD_transp_2"/>
    <property type="match status" value="1"/>
</dbReference>
<dbReference type="EMBL" id="JAUQUB010000001">
    <property type="protein sequence ID" value="MDO7881557.1"/>
    <property type="molecule type" value="Genomic_DNA"/>
</dbReference>
<evidence type="ECO:0000313" key="8">
    <source>
        <dbReference type="Proteomes" id="UP001241072"/>
    </source>
</evidence>
<keyword evidence="5 6" id="KW-0472">Membrane</keyword>
<feature type="transmembrane region" description="Helical" evidence="6">
    <location>
        <begin position="140"/>
        <end position="160"/>
    </location>
</feature>
<sequence length="327" mass="33509">MTTQLDSTATEPVRPARRRRRLPDTAALAVVLVALAIFFSTQSPFYLTPNNLLNILVNAAVIGIIAAPGTLLLVAGQFDLSVGSGAAFIGVVMAWSATQWGIPTAVLLALAAGLVIGMVNGFAVTVLGINALITTLATLAILRGLGQVIAGGQTLLLSGFGDLGNARPFLDIPVPVLILVAVVVVMALVMRFTVFGRSMYAIGANPVAARLAGIRTRTMIFGGFLLSGLAVSVGGLILVSQLGAASPNAAMGLELSVVTAVILGGASLAGGRGTILGTVLGVLILGTLNNGLTLMNIDSFWQDVARGVLLLAAVGFDQLRLRFLSDK</sequence>
<keyword evidence="4 6" id="KW-1133">Transmembrane helix</keyword>
<name>A0ABT9BMA1_9MICO</name>
<dbReference type="CDD" id="cd06579">
    <property type="entry name" value="TM_PBP1_transp_AraH_like"/>
    <property type="match status" value="1"/>
</dbReference>
<evidence type="ECO:0000256" key="4">
    <source>
        <dbReference type="ARBA" id="ARBA00022989"/>
    </source>
</evidence>
<feature type="transmembrane region" description="Helical" evidence="6">
    <location>
        <begin position="82"/>
        <end position="102"/>
    </location>
</feature>
<feature type="transmembrane region" description="Helical" evidence="6">
    <location>
        <begin position="275"/>
        <end position="292"/>
    </location>
</feature>
<feature type="transmembrane region" description="Helical" evidence="6">
    <location>
        <begin position="249"/>
        <end position="268"/>
    </location>
</feature>